<name>A0AB39UH83_9BIFI</name>
<sequence length="521" mass="55867">MLAALASATMPSIAVSGISACERLSSQDVSAGIRSAIIRDTSGRLYDVIAASRPQGKKILASRVNAAMALTRARETAGLGFSIERILSHAAGDDKDAATGMTAVVMTSHCDGNPRRLGELTIDECMAMGTAIGAIHRMRTNFLRDESYPCYSTEQIQRQLTGWIRTLAKAGHVPREITSSWAQIVKTEGLWSFNTCTVHGGFNDGDVIFNGSNLTGIHNWQNMQMNDPARDLAWIFAKLDEQHRNALLSSYGRMMGSRLDSLIMLRANLWLQMEKVSDLIKALDSADNDAIVTFRAEVERLAHQLAMKSVESQRIPAHRDPNAAAPSTITVGSLLASEDGAGHEARHASRNAVSDNSGAPRRNDTNDGESASHNALDADDGLNPSERPGDMGGPKELAANDHTVEHAYRPVPSEPTEASASSVKFPVSEQFPPDGKAHESAFDEESAGSDGTQSNDTGSSRTGFNGTGSDGRGHAADSHPTVIVHAAESTASRRESQETIIIPIQELHDAVGEHREAKDNS</sequence>
<dbReference type="InterPro" id="IPR002575">
    <property type="entry name" value="Aminoglycoside_PTrfase"/>
</dbReference>
<reference evidence="4" key="1">
    <citation type="submission" date="2023-07" db="EMBL/GenBank/DDBJ databases">
        <title>Bifidobacterium aquikefiriaerophilum sp. nov. and Bifidobacterium eccum sp. nov., isolated from water kefir.</title>
        <authorList>
            <person name="Breselge S."/>
            <person name="Bellassi P."/>
            <person name="Barcenilla C."/>
            <person name="Alvarez-Ordonez A."/>
            <person name="Morelli L."/>
            <person name="Cotter P.D."/>
        </authorList>
    </citation>
    <scope>NUCLEOTIDE SEQUENCE</scope>
    <source>
        <strain evidence="5">WK012_4_13</strain>
        <strain evidence="4">WK013_4_14</strain>
        <strain evidence="3">WK048_4_13</strain>
    </source>
</reference>
<dbReference type="InterPro" id="IPR011009">
    <property type="entry name" value="Kinase-like_dom_sf"/>
</dbReference>
<feature type="domain" description="Aminoglycoside phosphotransferase" evidence="2">
    <location>
        <begin position="125"/>
        <end position="253"/>
    </location>
</feature>
<dbReference type="KEGG" id="bfk:QN062_03310"/>
<gene>
    <name evidence="5" type="ORF">QN062_03310</name>
    <name evidence="4" type="ORF">QN216_07325</name>
    <name evidence="3" type="ORF">QN217_03135</name>
</gene>
<dbReference type="EMBL" id="CP129682">
    <property type="protein sequence ID" value="XDS48147.1"/>
    <property type="molecule type" value="Genomic_DNA"/>
</dbReference>
<protein>
    <submittedName>
        <fullName evidence="4">Phosphotransferase</fullName>
    </submittedName>
</protein>
<evidence type="ECO:0000256" key="1">
    <source>
        <dbReference type="SAM" id="MobiDB-lite"/>
    </source>
</evidence>
<evidence type="ECO:0000313" key="4">
    <source>
        <dbReference type="EMBL" id="XDS48147.1"/>
    </source>
</evidence>
<organism evidence="4">
    <name type="scientific">Bifidobacterium fermentum</name>
    <dbReference type="NCBI Taxonomy" id="3059035"/>
    <lineage>
        <taxon>Bacteria</taxon>
        <taxon>Bacillati</taxon>
        <taxon>Actinomycetota</taxon>
        <taxon>Actinomycetes</taxon>
        <taxon>Bifidobacteriales</taxon>
        <taxon>Bifidobacteriaceae</taxon>
        <taxon>Bifidobacterium</taxon>
    </lineage>
</organism>
<dbReference type="EMBL" id="CP129683">
    <property type="protein sequence ID" value="XDS51217.1"/>
    <property type="molecule type" value="Genomic_DNA"/>
</dbReference>
<dbReference type="AlphaFoldDB" id="A0AB39UH83"/>
<proteinExistence type="predicted"/>
<evidence type="ECO:0000313" key="3">
    <source>
        <dbReference type="EMBL" id="XDS47148.1"/>
    </source>
</evidence>
<evidence type="ECO:0000313" key="5">
    <source>
        <dbReference type="EMBL" id="XDS51217.1"/>
    </source>
</evidence>
<evidence type="ECO:0000259" key="2">
    <source>
        <dbReference type="Pfam" id="PF01636"/>
    </source>
</evidence>
<dbReference type="RefSeq" id="WP_369342179.1">
    <property type="nucleotide sequence ID" value="NZ_CP129675.1"/>
</dbReference>
<dbReference type="Pfam" id="PF01636">
    <property type="entry name" value="APH"/>
    <property type="match status" value="1"/>
</dbReference>
<dbReference type="SUPFAM" id="SSF56112">
    <property type="entry name" value="Protein kinase-like (PK-like)"/>
    <property type="match status" value="1"/>
</dbReference>
<dbReference type="EMBL" id="CP129675">
    <property type="protein sequence ID" value="XDS47148.1"/>
    <property type="molecule type" value="Genomic_DNA"/>
</dbReference>
<dbReference type="Gene3D" id="3.90.1200.10">
    <property type="match status" value="1"/>
</dbReference>
<accession>A0AB39UH83</accession>
<feature type="region of interest" description="Disordered" evidence="1">
    <location>
        <begin position="338"/>
        <end position="397"/>
    </location>
</feature>
<feature type="region of interest" description="Disordered" evidence="1">
    <location>
        <begin position="411"/>
        <end position="481"/>
    </location>
</feature>
<feature type="compositionally biased region" description="Polar residues" evidence="1">
    <location>
        <begin position="449"/>
        <end position="464"/>
    </location>
</feature>